<dbReference type="SUPFAM" id="SSF53955">
    <property type="entry name" value="Lysozyme-like"/>
    <property type="match status" value="1"/>
</dbReference>
<feature type="region of interest" description="Disordered" evidence="5">
    <location>
        <begin position="203"/>
        <end position="252"/>
    </location>
</feature>
<protein>
    <recommendedName>
        <fullName evidence="4">Lysozyme</fullName>
        <ecNumber evidence="4">3.2.1.17</ecNumber>
    </recommendedName>
</protein>
<proteinExistence type="inferred from homology"/>
<feature type="region of interest" description="Disordered" evidence="5">
    <location>
        <begin position="287"/>
        <end position="323"/>
    </location>
</feature>
<evidence type="ECO:0000256" key="1">
    <source>
        <dbReference type="ARBA" id="ARBA00022529"/>
    </source>
</evidence>
<dbReference type="InterPro" id="IPR051018">
    <property type="entry name" value="Bacteriophage_GH24"/>
</dbReference>
<keyword evidence="8" id="KW-1185">Reference proteome</keyword>
<evidence type="ECO:0000256" key="6">
    <source>
        <dbReference type="SAM" id="Phobius"/>
    </source>
</evidence>
<dbReference type="Gene3D" id="1.10.530.40">
    <property type="match status" value="1"/>
</dbReference>
<comment type="similarity">
    <text evidence="4">Belongs to the glycosyl hydrolase 24 family.</text>
</comment>
<feature type="compositionally biased region" description="Low complexity" evidence="5">
    <location>
        <begin position="230"/>
        <end position="247"/>
    </location>
</feature>
<dbReference type="GO" id="GO:0031640">
    <property type="term" value="P:killing of cells of another organism"/>
    <property type="evidence" value="ECO:0007669"/>
    <property type="project" value="UniProtKB-KW"/>
</dbReference>
<dbReference type="EC" id="3.2.1.17" evidence="4"/>
<dbReference type="PANTHER" id="PTHR38107">
    <property type="match status" value="1"/>
</dbReference>
<dbReference type="EMBL" id="JACIJB010000006">
    <property type="protein sequence ID" value="MBB5660925.1"/>
    <property type="molecule type" value="Genomic_DNA"/>
</dbReference>
<dbReference type="Pfam" id="PF00959">
    <property type="entry name" value="Phage_lysozyme"/>
    <property type="match status" value="1"/>
</dbReference>
<keyword evidence="2 4" id="KW-0081">Bacteriolytic enzyme</keyword>
<name>A0A7W9E8M6_9CAUL</name>
<dbReference type="AlphaFoldDB" id="A0A7W9E8M6"/>
<feature type="compositionally biased region" description="Pro residues" evidence="5">
    <location>
        <begin position="309"/>
        <end position="321"/>
    </location>
</feature>
<dbReference type="OrthoDB" id="5327667at2"/>
<dbReference type="GO" id="GO:0042742">
    <property type="term" value="P:defense response to bacterium"/>
    <property type="evidence" value="ECO:0007669"/>
    <property type="project" value="UniProtKB-KW"/>
</dbReference>
<keyword evidence="1 4" id="KW-0929">Antimicrobial</keyword>
<feature type="transmembrane region" description="Helical" evidence="6">
    <location>
        <begin position="388"/>
        <end position="410"/>
    </location>
</feature>
<dbReference type="PANTHER" id="PTHR38107:SF3">
    <property type="entry name" value="LYSOZYME RRRD-RELATED"/>
    <property type="match status" value="1"/>
</dbReference>
<dbReference type="Proteomes" id="UP000548978">
    <property type="component" value="Unassembled WGS sequence"/>
</dbReference>
<keyword evidence="4 7" id="KW-0326">Glycosidase</keyword>
<dbReference type="InterPro" id="IPR023346">
    <property type="entry name" value="Lysozyme-like_dom_sf"/>
</dbReference>
<sequence>MKVSREGVVLIKSFEGFRASATRDADGAWVIGYGHRLTAREGLSVGEADAELLLQYDLLPIVRALNAAMDEGRIPSLNAHQFDALASFALSVGIDTFLTSDVLETLGRGATGEAADAFVHWPQPTSPEDSLRRRAAERALFMADPGQPVALAALLSAPLPPPVAAPRAEEPATDARAEAVAALLGETGNDAPAAEETVNIPNFGPVALESDAPDEPMVGTPGDTDRSNDPEPSNAPLSLSLSGPSQSRQMDPAVQRYSPYAVQVIGPLPALALADHAEARVVAAEPEFPPQPDHEPEVQPEPAFEAMPEPEPQPEPAPEPAPALELTPLTEAEEPAPLRPLWTDADRNTDLQLDQSPLFIDDGSQAGVLVHETPDEPARRFDWRETGAFLIMGGVGLAACTASAAAFRLSVDQPSPMGETTLIAGVLAFIGAACVGVSAWNLYTRFGPGRGTTTADPTENEAA</sequence>
<keyword evidence="6" id="KW-1133">Transmembrane helix</keyword>
<evidence type="ECO:0000256" key="3">
    <source>
        <dbReference type="ARBA" id="ARBA00023200"/>
    </source>
</evidence>
<dbReference type="RefSeq" id="WP_123287079.1">
    <property type="nucleotide sequence ID" value="NZ_JACIJB010000006.1"/>
</dbReference>
<keyword evidence="3" id="KW-1035">Host cytoplasm</keyword>
<dbReference type="InterPro" id="IPR023347">
    <property type="entry name" value="Lysozyme_dom_sf"/>
</dbReference>
<dbReference type="GO" id="GO:0016998">
    <property type="term" value="P:cell wall macromolecule catabolic process"/>
    <property type="evidence" value="ECO:0007669"/>
    <property type="project" value="InterPro"/>
</dbReference>
<dbReference type="CDD" id="cd00737">
    <property type="entry name" value="lyz_endolysin_autolysin"/>
    <property type="match status" value="1"/>
</dbReference>
<comment type="catalytic activity">
    <reaction evidence="4">
        <text>Hydrolysis of (1-&gt;4)-beta-linkages between N-acetylmuramic acid and N-acetyl-D-glucosamine residues in a peptidoglycan and between N-acetyl-D-glucosamine residues in chitodextrins.</text>
        <dbReference type="EC" id="3.2.1.17"/>
    </reaction>
</comment>
<gene>
    <name evidence="7" type="ORF">FHS65_001678</name>
</gene>
<evidence type="ECO:0000256" key="4">
    <source>
        <dbReference type="RuleBase" id="RU003788"/>
    </source>
</evidence>
<evidence type="ECO:0000313" key="8">
    <source>
        <dbReference type="Proteomes" id="UP000548978"/>
    </source>
</evidence>
<keyword evidence="6" id="KW-0812">Transmembrane</keyword>
<evidence type="ECO:0000313" key="7">
    <source>
        <dbReference type="EMBL" id="MBB5660925.1"/>
    </source>
</evidence>
<dbReference type="GO" id="GO:0003796">
    <property type="term" value="F:lysozyme activity"/>
    <property type="evidence" value="ECO:0007669"/>
    <property type="project" value="UniProtKB-EC"/>
</dbReference>
<reference evidence="7 8" key="1">
    <citation type="submission" date="2020-08" db="EMBL/GenBank/DDBJ databases">
        <title>Genomic Encyclopedia of Type Strains, Phase IV (KMG-IV): sequencing the most valuable type-strain genomes for metagenomic binning, comparative biology and taxonomic classification.</title>
        <authorList>
            <person name="Goeker M."/>
        </authorList>
    </citation>
    <scope>NUCLEOTIDE SEQUENCE [LARGE SCALE GENOMIC DNA]</scope>
    <source>
        <strain evidence="7 8">DSM 24448</strain>
    </source>
</reference>
<feature type="transmembrane region" description="Helical" evidence="6">
    <location>
        <begin position="422"/>
        <end position="443"/>
    </location>
</feature>
<dbReference type="GO" id="GO:0009253">
    <property type="term" value="P:peptidoglycan catabolic process"/>
    <property type="evidence" value="ECO:0007669"/>
    <property type="project" value="InterPro"/>
</dbReference>
<keyword evidence="4 7" id="KW-0378">Hydrolase</keyword>
<dbReference type="InterPro" id="IPR033907">
    <property type="entry name" value="Endolysin_autolysin"/>
</dbReference>
<evidence type="ECO:0000256" key="2">
    <source>
        <dbReference type="ARBA" id="ARBA00022638"/>
    </source>
</evidence>
<dbReference type="InterPro" id="IPR002196">
    <property type="entry name" value="Glyco_hydro_24"/>
</dbReference>
<organism evidence="7 8">
    <name type="scientific">Brevundimonas halotolerans</name>
    <dbReference type="NCBI Taxonomy" id="69670"/>
    <lineage>
        <taxon>Bacteria</taxon>
        <taxon>Pseudomonadati</taxon>
        <taxon>Pseudomonadota</taxon>
        <taxon>Alphaproteobacteria</taxon>
        <taxon>Caulobacterales</taxon>
        <taxon>Caulobacteraceae</taxon>
        <taxon>Brevundimonas</taxon>
    </lineage>
</organism>
<comment type="caution">
    <text evidence="7">The sequence shown here is derived from an EMBL/GenBank/DDBJ whole genome shotgun (WGS) entry which is preliminary data.</text>
</comment>
<evidence type="ECO:0000256" key="5">
    <source>
        <dbReference type="SAM" id="MobiDB-lite"/>
    </source>
</evidence>
<keyword evidence="6" id="KW-0472">Membrane</keyword>
<accession>A0A7W9E8M6</accession>